<evidence type="ECO:0000313" key="1">
    <source>
        <dbReference type="EnsemblMetazoa" id="G29316.1:cds"/>
    </source>
</evidence>
<evidence type="ECO:0000313" key="2">
    <source>
        <dbReference type="Proteomes" id="UP000005408"/>
    </source>
</evidence>
<reference evidence="1" key="1">
    <citation type="submission" date="2022-08" db="UniProtKB">
        <authorList>
            <consortium name="EnsemblMetazoa"/>
        </authorList>
    </citation>
    <scope>IDENTIFICATION</scope>
    <source>
        <strain evidence="1">05x7-T-G4-1.051#20</strain>
    </source>
</reference>
<protein>
    <submittedName>
        <fullName evidence="1">Uncharacterized protein</fullName>
    </submittedName>
</protein>
<dbReference type="AlphaFoldDB" id="A0A8W8LP27"/>
<sequence length="143" mass="16328">MPKQRPDPQLSVPYGRPITRHTEDHSLVELDCSELDPTKKMTKAEVELFLVQPKAMFIDRGQPLRPPVTVNEEALREFINDIIEVSIEELLYGPEANRIADADIKTAFFNATNIDWGKKVLAKRKKKNVFKRALQFCCCCLGV</sequence>
<dbReference type="Proteomes" id="UP000005408">
    <property type="component" value="Unassembled WGS sequence"/>
</dbReference>
<accession>A0A8W8LP27</accession>
<name>A0A8W8LP27_MAGGI</name>
<dbReference type="EnsemblMetazoa" id="G29316.1">
    <property type="protein sequence ID" value="G29316.1:cds"/>
    <property type="gene ID" value="G29316"/>
</dbReference>
<organism evidence="1 2">
    <name type="scientific">Magallana gigas</name>
    <name type="common">Pacific oyster</name>
    <name type="synonym">Crassostrea gigas</name>
    <dbReference type="NCBI Taxonomy" id="29159"/>
    <lineage>
        <taxon>Eukaryota</taxon>
        <taxon>Metazoa</taxon>
        <taxon>Spiralia</taxon>
        <taxon>Lophotrochozoa</taxon>
        <taxon>Mollusca</taxon>
        <taxon>Bivalvia</taxon>
        <taxon>Autobranchia</taxon>
        <taxon>Pteriomorphia</taxon>
        <taxon>Ostreida</taxon>
        <taxon>Ostreoidea</taxon>
        <taxon>Ostreidae</taxon>
        <taxon>Magallana</taxon>
    </lineage>
</organism>
<keyword evidence="2" id="KW-1185">Reference proteome</keyword>
<proteinExistence type="predicted"/>